<sequence>MDKGGRSMTGIPEEAMTSIERVTAAMELKEADRVPVWPMIDYLPKNYYDITAKEIIFNPKKCQKAYEWMYEKLGGFDIAMPGGAMYPVHINAFPIIFSAYYLDWRLPGRDLPDNVSPQLAERSLNDPILKVEDYDKLIEKGFFWLVNFKKVGIRDLIKLDKIGEQVAQNGERWWDYYKVPTFTDAAMFTPFEILSYFRGSTNFMKDVYRYPEKIREVSDHMIDGLIAMGKFTLKMNRGRTILLGCIRSSADFISEKHFEELVLPDIIKIVKEFLKENYIVQLHFDTDWTSRLHYLAELPKGKIYLHMDERTDIVKAKEILGDRMLIEGNFKPSLFTLGNPNIIEKRTKEIIDKCGEGGGLWVGCELPDDAKLENVKAMIDTCKTYGAYRK</sequence>
<reference evidence="2" key="1">
    <citation type="journal article" date="2015" name="Nature">
        <title>Complex archaea that bridge the gap between prokaryotes and eukaryotes.</title>
        <authorList>
            <person name="Spang A."/>
            <person name="Saw J.H."/>
            <person name="Jorgensen S.L."/>
            <person name="Zaremba-Niedzwiedzka K."/>
            <person name="Martijn J."/>
            <person name="Lind A.E."/>
            <person name="van Eijk R."/>
            <person name="Schleper C."/>
            <person name="Guy L."/>
            <person name="Ettema T.J."/>
        </authorList>
    </citation>
    <scope>NUCLEOTIDE SEQUENCE</scope>
</reference>
<gene>
    <name evidence="2" type="ORF">LCGC14_0796510</name>
</gene>
<protein>
    <recommendedName>
        <fullName evidence="1">Uroporphyrinogen decarboxylase (URO-D) domain-containing protein</fullName>
    </recommendedName>
</protein>
<dbReference type="PANTHER" id="PTHR47099:SF1">
    <property type="entry name" value="METHYLCOBAMIDE:COM METHYLTRANSFERASE MTBA"/>
    <property type="match status" value="1"/>
</dbReference>
<comment type="caution">
    <text evidence="2">The sequence shown here is derived from an EMBL/GenBank/DDBJ whole genome shotgun (WGS) entry which is preliminary data.</text>
</comment>
<evidence type="ECO:0000259" key="1">
    <source>
        <dbReference type="Pfam" id="PF01208"/>
    </source>
</evidence>
<dbReference type="InterPro" id="IPR052024">
    <property type="entry name" value="Methanogen_methyltrans"/>
</dbReference>
<accession>A0A0F9QAS3</accession>
<dbReference type="GO" id="GO:0006779">
    <property type="term" value="P:porphyrin-containing compound biosynthetic process"/>
    <property type="evidence" value="ECO:0007669"/>
    <property type="project" value="InterPro"/>
</dbReference>
<dbReference type="EMBL" id="LAZR01002124">
    <property type="protein sequence ID" value="KKN34157.1"/>
    <property type="molecule type" value="Genomic_DNA"/>
</dbReference>
<dbReference type="GO" id="GO:0004853">
    <property type="term" value="F:uroporphyrinogen decarboxylase activity"/>
    <property type="evidence" value="ECO:0007669"/>
    <property type="project" value="InterPro"/>
</dbReference>
<proteinExistence type="predicted"/>
<feature type="domain" description="Uroporphyrinogen decarboxylase (URO-D)" evidence="1">
    <location>
        <begin position="187"/>
        <end position="385"/>
    </location>
</feature>
<name>A0A0F9QAS3_9ZZZZ</name>
<organism evidence="2">
    <name type="scientific">marine sediment metagenome</name>
    <dbReference type="NCBI Taxonomy" id="412755"/>
    <lineage>
        <taxon>unclassified sequences</taxon>
        <taxon>metagenomes</taxon>
        <taxon>ecological metagenomes</taxon>
    </lineage>
</organism>
<dbReference type="SUPFAM" id="SSF51726">
    <property type="entry name" value="UROD/MetE-like"/>
    <property type="match status" value="1"/>
</dbReference>
<dbReference type="InterPro" id="IPR038071">
    <property type="entry name" value="UROD/MetE-like_sf"/>
</dbReference>
<dbReference type="Gene3D" id="3.20.20.210">
    <property type="match status" value="1"/>
</dbReference>
<dbReference type="Pfam" id="PF01208">
    <property type="entry name" value="URO-D"/>
    <property type="match status" value="1"/>
</dbReference>
<dbReference type="AlphaFoldDB" id="A0A0F9QAS3"/>
<evidence type="ECO:0000313" key="2">
    <source>
        <dbReference type="EMBL" id="KKN34157.1"/>
    </source>
</evidence>
<dbReference type="PANTHER" id="PTHR47099">
    <property type="entry name" value="METHYLCOBAMIDE:COM METHYLTRANSFERASE MTBA"/>
    <property type="match status" value="1"/>
</dbReference>
<dbReference type="InterPro" id="IPR000257">
    <property type="entry name" value="Uroporphyrinogen_deCOase"/>
</dbReference>